<evidence type="ECO:0000313" key="1">
    <source>
        <dbReference type="EMBL" id="KAI8429667.1"/>
    </source>
</evidence>
<keyword evidence="2" id="KW-1185">Reference proteome</keyword>
<accession>A0ACC0JZQ9</accession>
<name>A0ACC0JZQ9_CHOFU</name>
<gene>
    <name evidence="1" type="ORF">MSG28_000239</name>
</gene>
<sequence>MLIGFFRPEGFDHVLQPVVCLRLPAHEEGNSVQAVVHAKVSTFQQLQLHWVAVERSQPEQRPGANGLVVLELHSAGELVAI</sequence>
<dbReference type="EMBL" id="CM046131">
    <property type="protein sequence ID" value="KAI8429667.1"/>
    <property type="molecule type" value="Genomic_DNA"/>
</dbReference>
<organism evidence="1 2">
    <name type="scientific">Choristoneura fumiferana</name>
    <name type="common">Spruce budworm moth</name>
    <name type="synonym">Archips fumiferana</name>
    <dbReference type="NCBI Taxonomy" id="7141"/>
    <lineage>
        <taxon>Eukaryota</taxon>
        <taxon>Metazoa</taxon>
        <taxon>Ecdysozoa</taxon>
        <taxon>Arthropoda</taxon>
        <taxon>Hexapoda</taxon>
        <taxon>Insecta</taxon>
        <taxon>Pterygota</taxon>
        <taxon>Neoptera</taxon>
        <taxon>Endopterygota</taxon>
        <taxon>Lepidoptera</taxon>
        <taxon>Glossata</taxon>
        <taxon>Ditrysia</taxon>
        <taxon>Tortricoidea</taxon>
        <taxon>Tortricidae</taxon>
        <taxon>Tortricinae</taxon>
        <taxon>Choristoneura</taxon>
    </lineage>
</organism>
<comment type="caution">
    <text evidence="1">The sequence shown here is derived from an EMBL/GenBank/DDBJ whole genome shotgun (WGS) entry which is preliminary data.</text>
</comment>
<reference evidence="1 2" key="1">
    <citation type="journal article" date="2022" name="Genome Biol. Evol.">
        <title>The Spruce Budworm Genome: Reconstructing the Evolutionary History of Antifreeze Proteins.</title>
        <authorList>
            <person name="Beliveau C."/>
            <person name="Gagne P."/>
            <person name="Picq S."/>
            <person name="Vernygora O."/>
            <person name="Keeling C.I."/>
            <person name="Pinkney K."/>
            <person name="Doucet D."/>
            <person name="Wen F."/>
            <person name="Johnston J.S."/>
            <person name="Maaroufi H."/>
            <person name="Boyle B."/>
            <person name="Laroche J."/>
            <person name="Dewar K."/>
            <person name="Juretic N."/>
            <person name="Blackburn G."/>
            <person name="Nisole A."/>
            <person name="Brunet B."/>
            <person name="Brandao M."/>
            <person name="Lumley L."/>
            <person name="Duan J."/>
            <person name="Quan G."/>
            <person name="Lucarotti C.J."/>
            <person name="Roe A.D."/>
            <person name="Sperling F.A.H."/>
            <person name="Levesque R.C."/>
            <person name="Cusson M."/>
        </authorList>
    </citation>
    <scope>NUCLEOTIDE SEQUENCE [LARGE SCALE GENOMIC DNA]</scope>
    <source>
        <strain evidence="1">Glfc:IPQL:Cfum</strain>
    </source>
</reference>
<proteinExistence type="predicted"/>
<dbReference type="Proteomes" id="UP001064048">
    <property type="component" value="Chromosome Z"/>
</dbReference>
<evidence type="ECO:0000313" key="2">
    <source>
        <dbReference type="Proteomes" id="UP001064048"/>
    </source>
</evidence>
<protein>
    <submittedName>
        <fullName evidence="1">Uncharacterized protein</fullName>
    </submittedName>
</protein>